<dbReference type="InterPro" id="IPR052044">
    <property type="entry name" value="PKS_Associated_Protein"/>
</dbReference>
<dbReference type="InterPro" id="IPR011051">
    <property type="entry name" value="RmlC_Cupin_sf"/>
</dbReference>
<organism evidence="2 3">
    <name type="scientific">Methanolobus mangrovi</name>
    <dbReference type="NCBI Taxonomy" id="3072977"/>
    <lineage>
        <taxon>Archaea</taxon>
        <taxon>Methanobacteriati</taxon>
        <taxon>Methanobacteriota</taxon>
        <taxon>Stenosarchaea group</taxon>
        <taxon>Methanomicrobia</taxon>
        <taxon>Methanosarcinales</taxon>
        <taxon>Methanosarcinaceae</taxon>
        <taxon>Methanolobus</taxon>
    </lineage>
</organism>
<evidence type="ECO:0000259" key="1">
    <source>
        <dbReference type="Pfam" id="PF07883"/>
    </source>
</evidence>
<evidence type="ECO:0000313" key="3">
    <source>
        <dbReference type="Proteomes" id="UP001183006"/>
    </source>
</evidence>
<proteinExistence type="predicted"/>
<reference evidence="2" key="1">
    <citation type="submission" date="2023-08" db="EMBL/GenBank/DDBJ databases">
        <title>Methanolobus mangrovi sp. nov. and Methanolobus sediminis sp. nov, two novel methylotrophic methanogens isolated from mangrove sediments in China.</title>
        <authorList>
            <person name="Zhou J."/>
        </authorList>
    </citation>
    <scope>NUCLEOTIDE SEQUENCE</scope>
    <source>
        <strain evidence="2">FTZ2</strain>
    </source>
</reference>
<feature type="domain" description="Cupin type-2" evidence="1">
    <location>
        <begin position="39"/>
        <end position="105"/>
    </location>
</feature>
<dbReference type="Proteomes" id="UP001183006">
    <property type="component" value="Chromosome"/>
</dbReference>
<dbReference type="EMBL" id="CP133594">
    <property type="protein sequence ID" value="WMW22802.1"/>
    <property type="molecule type" value="Genomic_DNA"/>
</dbReference>
<dbReference type="AlphaFoldDB" id="A0AA51YH52"/>
<dbReference type="InterPro" id="IPR014710">
    <property type="entry name" value="RmlC-like_jellyroll"/>
</dbReference>
<gene>
    <name evidence="2" type="ORF">RE476_02970</name>
</gene>
<dbReference type="InterPro" id="IPR013096">
    <property type="entry name" value="Cupin_2"/>
</dbReference>
<accession>A0AA51YH52</accession>
<keyword evidence="3" id="KW-1185">Reference proteome</keyword>
<protein>
    <submittedName>
        <fullName evidence="2">Cupin domain-containing protein</fullName>
    </submittedName>
</protein>
<dbReference type="KEGG" id="mmav:RE476_02970"/>
<dbReference type="PANTHER" id="PTHR36114">
    <property type="entry name" value="16.7 KDA PROTEIN IN WHIE LOCUS"/>
    <property type="match status" value="1"/>
</dbReference>
<dbReference type="Pfam" id="PF07883">
    <property type="entry name" value="Cupin_2"/>
    <property type="match status" value="1"/>
</dbReference>
<dbReference type="SUPFAM" id="SSF51182">
    <property type="entry name" value="RmlC-like cupins"/>
    <property type="match status" value="1"/>
</dbReference>
<dbReference type="PANTHER" id="PTHR36114:SF4">
    <property type="entry name" value="CUPIN 2 CONSERVED BARREL DOMAIN-CONTAINING PROTEIN"/>
    <property type="match status" value="1"/>
</dbReference>
<sequence length="128" mass="14195">MIRTSCKTVEAYITKDGSSIRELMHPLVHGNLAQSLAEATVPAGSTTLLHRHKVTEEIYHILSGCGLMILGEESIFVEEGDSICIHPGTPHNIKNTGEEELRLLCCCSPSYSHEDTEILELNEIQDHR</sequence>
<dbReference type="Gene3D" id="2.60.120.10">
    <property type="entry name" value="Jelly Rolls"/>
    <property type="match status" value="1"/>
</dbReference>
<name>A0AA51YH52_9EURY</name>
<dbReference type="RefSeq" id="WP_309308916.1">
    <property type="nucleotide sequence ID" value="NZ_CP133594.1"/>
</dbReference>
<dbReference type="GeneID" id="84229069"/>
<dbReference type="CDD" id="cd02214">
    <property type="entry name" value="cupin_MJ1618"/>
    <property type="match status" value="1"/>
</dbReference>
<evidence type="ECO:0000313" key="2">
    <source>
        <dbReference type="EMBL" id="WMW22802.1"/>
    </source>
</evidence>